<evidence type="ECO:0000256" key="1">
    <source>
        <dbReference type="SAM" id="Phobius"/>
    </source>
</evidence>
<keyword evidence="1" id="KW-0472">Membrane</keyword>
<feature type="transmembrane region" description="Helical" evidence="1">
    <location>
        <begin position="72"/>
        <end position="94"/>
    </location>
</feature>
<proteinExistence type="predicted"/>
<comment type="caution">
    <text evidence="2">The sequence shown here is derived from an EMBL/GenBank/DDBJ whole genome shotgun (WGS) entry which is preliminary data.</text>
</comment>
<gene>
    <name evidence="2" type="ORF">DUPY_41860</name>
</gene>
<reference evidence="3" key="1">
    <citation type="journal article" date="2016" name="Front. Microbiol.">
        <title>Molecular Keys to the Janthinobacterium and Duganella spp. Interaction with the Plant Pathogen Fusarium graminearum.</title>
        <authorList>
            <person name="Haack F.S."/>
            <person name="Poehlein A."/>
            <person name="Kroger C."/>
            <person name="Voigt C.A."/>
            <person name="Piepenbring M."/>
            <person name="Bode H.B."/>
            <person name="Daniel R."/>
            <person name="Schafer W."/>
            <person name="Streit W.R."/>
        </authorList>
    </citation>
    <scope>NUCLEOTIDE SEQUENCE [LARGE SCALE GENOMIC DNA]</scope>
    <source>
        <strain evidence="3">T54</strain>
    </source>
</reference>
<dbReference type="EMBL" id="LROM01000118">
    <property type="protein sequence ID" value="OEZ95880.1"/>
    <property type="molecule type" value="Genomic_DNA"/>
</dbReference>
<dbReference type="Proteomes" id="UP000175989">
    <property type="component" value="Unassembled WGS sequence"/>
</dbReference>
<sequence>MGPAVPLIFMIIVGTPLFAGLFCLFRFKYSTRSAFALAIIFAGGAGAGVVIAALLAMLTIGFEPTLRSQLAVIFYLGWLATGALAGGVTSVRWVRQRWHLT</sequence>
<name>A0A1E7WDE9_9BURK</name>
<keyword evidence="3" id="KW-1185">Reference proteome</keyword>
<keyword evidence="1" id="KW-1133">Transmembrane helix</keyword>
<dbReference type="AlphaFoldDB" id="A0A1E7WDE9"/>
<protein>
    <submittedName>
        <fullName evidence="2">Uncharacterized protein</fullName>
    </submittedName>
</protein>
<organism evidence="2 3">
    <name type="scientific">Duganella phyllosphaerae</name>
    <dbReference type="NCBI Taxonomy" id="762836"/>
    <lineage>
        <taxon>Bacteria</taxon>
        <taxon>Pseudomonadati</taxon>
        <taxon>Pseudomonadota</taxon>
        <taxon>Betaproteobacteria</taxon>
        <taxon>Burkholderiales</taxon>
        <taxon>Oxalobacteraceae</taxon>
        <taxon>Telluria group</taxon>
        <taxon>Duganella</taxon>
    </lineage>
</organism>
<feature type="transmembrane region" description="Helical" evidence="1">
    <location>
        <begin position="34"/>
        <end position="60"/>
    </location>
</feature>
<evidence type="ECO:0000313" key="2">
    <source>
        <dbReference type="EMBL" id="OEZ95880.1"/>
    </source>
</evidence>
<evidence type="ECO:0000313" key="3">
    <source>
        <dbReference type="Proteomes" id="UP000175989"/>
    </source>
</evidence>
<feature type="transmembrane region" description="Helical" evidence="1">
    <location>
        <begin position="6"/>
        <end position="27"/>
    </location>
</feature>
<dbReference type="OrthoDB" id="9971779at2"/>
<keyword evidence="1" id="KW-0812">Transmembrane</keyword>
<dbReference type="RefSeq" id="WP_070250793.1">
    <property type="nucleotide sequence ID" value="NZ_LROM01000118.1"/>
</dbReference>
<accession>A0A1E7WDE9</accession>